<dbReference type="InterPro" id="IPR045851">
    <property type="entry name" value="AMP-bd_C_sf"/>
</dbReference>
<dbReference type="OrthoDB" id="9803968at2"/>
<accession>A0A4R2R5K0</accession>
<name>A0A4R2R5K0_9PSEU</name>
<keyword evidence="7" id="KW-1185">Reference proteome</keyword>
<evidence type="ECO:0000256" key="2">
    <source>
        <dbReference type="ARBA" id="ARBA00022598"/>
    </source>
</evidence>
<dbReference type="PROSITE" id="PS00571">
    <property type="entry name" value="AMIDASES"/>
    <property type="match status" value="1"/>
</dbReference>
<dbReference type="SUPFAM" id="SSF75304">
    <property type="entry name" value="Amidase signature (AS) enzymes"/>
    <property type="match status" value="1"/>
</dbReference>
<evidence type="ECO:0000259" key="3">
    <source>
        <dbReference type="Pfam" id="PF00501"/>
    </source>
</evidence>
<dbReference type="RefSeq" id="WP_132875563.1">
    <property type="nucleotide sequence ID" value="NZ_SLXQ01000001.1"/>
</dbReference>
<evidence type="ECO:0000313" key="6">
    <source>
        <dbReference type="EMBL" id="TCP57038.1"/>
    </source>
</evidence>
<dbReference type="Gene3D" id="3.90.1300.10">
    <property type="entry name" value="Amidase signature (AS) domain"/>
    <property type="match status" value="1"/>
</dbReference>
<dbReference type="PROSITE" id="PS00455">
    <property type="entry name" value="AMP_BINDING"/>
    <property type="match status" value="1"/>
</dbReference>
<dbReference type="Proteomes" id="UP000294911">
    <property type="component" value="Unassembled WGS sequence"/>
</dbReference>
<dbReference type="PANTHER" id="PTHR43201:SF5">
    <property type="entry name" value="MEDIUM-CHAIN ACYL-COA LIGASE ACSF2, MITOCHONDRIAL"/>
    <property type="match status" value="1"/>
</dbReference>
<protein>
    <submittedName>
        <fullName evidence="6">Acyl-CoA synthetase (AMP-forming)/AMP-acid ligase II</fullName>
    </submittedName>
</protein>
<keyword evidence="2 6" id="KW-0436">Ligase</keyword>
<dbReference type="InterPro" id="IPR036928">
    <property type="entry name" value="AS_sf"/>
</dbReference>
<evidence type="ECO:0000259" key="4">
    <source>
        <dbReference type="Pfam" id="PF01425"/>
    </source>
</evidence>
<dbReference type="EMBL" id="SLXQ01000001">
    <property type="protein sequence ID" value="TCP57038.1"/>
    <property type="molecule type" value="Genomic_DNA"/>
</dbReference>
<dbReference type="InterPro" id="IPR023631">
    <property type="entry name" value="Amidase_dom"/>
</dbReference>
<dbReference type="SUPFAM" id="SSF56801">
    <property type="entry name" value="Acetyl-CoA synthetase-like"/>
    <property type="match status" value="1"/>
</dbReference>
<organism evidence="6 7">
    <name type="scientific">Tamaricihabitans halophyticus</name>
    <dbReference type="NCBI Taxonomy" id="1262583"/>
    <lineage>
        <taxon>Bacteria</taxon>
        <taxon>Bacillati</taxon>
        <taxon>Actinomycetota</taxon>
        <taxon>Actinomycetes</taxon>
        <taxon>Pseudonocardiales</taxon>
        <taxon>Pseudonocardiaceae</taxon>
        <taxon>Tamaricihabitans</taxon>
    </lineage>
</organism>
<dbReference type="PANTHER" id="PTHR43201">
    <property type="entry name" value="ACYL-COA SYNTHETASE"/>
    <property type="match status" value="1"/>
</dbReference>
<dbReference type="GO" id="GO:0006631">
    <property type="term" value="P:fatty acid metabolic process"/>
    <property type="evidence" value="ECO:0007669"/>
    <property type="project" value="TreeGrafter"/>
</dbReference>
<dbReference type="Gene3D" id="3.30.300.30">
    <property type="match status" value="1"/>
</dbReference>
<dbReference type="InterPro" id="IPR020556">
    <property type="entry name" value="Amidase_CS"/>
</dbReference>
<dbReference type="Pfam" id="PF13193">
    <property type="entry name" value="AMP-binding_C"/>
    <property type="match status" value="1"/>
</dbReference>
<dbReference type="InterPro" id="IPR042099">
    <property type="entry name" value="ANL_N_sf"/>
</dbReference>
<feature type="domain" description="AMP-binding enzyme C-terminal" evidence="5">
    <location>
        <begin position="426"/>
        <end position="499"/>
    </location>
</feature>
<dbReference type="Gene3D" id="3.40.50.12780">
    <property type="entry name" value="N-terminal domain of ligase-like"/>
    <property type="match status" value="1"/>
</dbReference>
<dbReference type="GO" id="GO:0031956">
    <property type="term" value="F:medium-chain fatty acid-CoA ligase activity"/>
    <property type="evidence" value="ECO:0007669"/>
    <property type="project" value="TreeGrafter"/>
</dbReference>
<evidence type="ECO:0000259" key="5">
    <source>
        <dbReference type="Pfam" id="PF13193"/>
    </source>
</evidence>
<dbReference type="AlphaFoldDB" id="A0A4R2R5K0"/>
<dbReference type="InterPro" id="IPR000873">
    <property type="entry name" value="AMP-dep_synth/lig_dom"/>
</dbReference>
<gene>
    <name evidence="6" type="ORF">EV191_101990</name>
</gene>
<reference evidence="6 7" key="1">
    <citation type="submission" date="2019-03" db="EMBL/GenBank/DDBJ databases">
        <title>Genomic Encyclopedia of Type Strains, Phase IV (KMG-IV): sequencing the most valuable type-strain genomes for metagenomic binning, comparative biology and taxonomic classification.</title>
        <authorList>
            <person name="Goeker M."/>
        </authorList>
    </citation>
    <scope>NUCLEOTIDE SEQUENCE [LARGE SCALE GENOMIC DNA]</scope>
    <source>
        <strain evidence="6 7">DSM 45765</strain>
    </source>
</reference>
<dbReference type="Pfam" id="PF01425">
    <property type="entry name" value="Amidase"/>
    <property type="match status" value="1"/>
</dbReference>
<dbReference type="Pfam" id="PF00501">
    <property type="entry name" value="AMP-binding"/>
    <property type="match status" value="1"/>
</dbReference>
<feature type="domain" description="Amidase" evidence="4">
    <location>
        <begin position="529"/>
        <end position="891"/>
    </location>
</feature>
<comment type="caution">
    <text evidence="6">The sequence shown here is derived from an EMBL/GenBank/DDBJ whole genome shotgun (WGS) entry which is preliminary data.</text>
</comment>
<proteinExistence type="inferred from homology"/>
<feature type="domain" description="AMP-dependent synthetase/ligase" evidence="3">
    <location>
        <begin position="47"/>
        <end position="374"/>
    </location>
</feature>
<dbReference type="InterPro" id="IPR025110">
    <property type="entry name" value="AMP-bd_C"/>
</dbReference>
<comment type="similarity">
    <text evidence="1">Belongs to the ATP-dependent AMP-binding enzyme family.</text>
</comment>
<dbReference type="InterPro" id="IPR020845">
    <property type="entry name" value="AMP-binding_CS"/>
</dbReference>
<evidence type="ECO:0000313" key="7">
    <source>
        <dbReference type="Proteomes" id="UP000294911"/>
    </source>
</evidence>
<sequence>MTDRALPETSGRQWSHAAWRRHLPDTADPEALLAELGAASLPELAARSAEAVPDRIALRVDTESSTHRSLDDAAGRIAGWLASRIEPGDRVLLAGPSCLDFVRCYLGILRAGGVVVLANPAYTAAELAQLRTDSGAVLAFAGAEPARRLGDLPVVEFGALAEQLAGEPVAPVPGPDDNALLAYTSGTTGKPKGVPLTHRQLVVSIRAAMLAWRWSADDLLVHALPLFHQHGLGGVHATLIAGSRARLFARFDPAVLAEAAREATVLFAVPTMYERLVDQQAENFAGLRLCVCGSAPLSPQLASRVADTFGQLPLVRYGTTETGLDVSNPYAAARAETVGIPLPGVLVRIGESAEPSGVDGEIQLSGPQVFEGYWHNPEATAESFTADGWFRTGDIGQLDPASGHLVIRGRTKELIITGGLNVYPREVELALEQHDLVREAAVAGLADAHWGEQVTGWVVPSGEVSEADLLGHCRELLAPYKCPKRIYFIDALPRNQMGKIARSELDTPAGLASARATRDQFGAFSAVFDSRALPGVPIAVKDLFDIAGHPVRSGTSGFAWRDAEADSAAVARLHAAGYRVIGQTSTPALAWSVRTPGCGNPWDAARDAGGSSGGSAAAVAAGVVDIALGSDTGGSIRVPAALCGVAGLRPTVGAIDTRGLTPLAPSMDTVGPIARTAADCLRVHGELGGQVRPVPESVAGLRVGWPAMLWADRVEPEVARVVTAAADRLVAAGAELVELRLPAARQHARGAAYTILLAESAKLWWDTYRAEPAGLDSATVERLRAGSEISDVDYQRARGVAAEVTSELDAAFGQVSALLLPTVPVTAARAETTEVRLADRPESVDAAYVRLTGLASVTGFPALSVPVGLAANGLPVGAQLIGPRHAESLLCLLAGSIEQASGNAG</sequence>
<evidence type="ECO:0000256" key="1">
    <source>
        <dbReference type="ARBA" id="ARBA00006432"/>
    </source>
</evidence>